<dbReference type="RefSeq" id="WP_027275701.1">
    <property type="nucleotide sequence ID" value="NZ_BRLH01000003.1"/>
</dbReference>
<dbReference type="Gene3D" id="3.30.160.140">
    <property type="entry name" value="Shew3726-like"/>
    <property type="match status" value="1"/>
</dbReference>
<proteinExistence type="predicted"/>
<keyword evidence="2" id="KW-1185">Reference proteome</keyword>
<evidence type="ECO:0008006" key="3">
    <source>
        <dbReference type="Google" id="ProtNLM"/>
    </source>
</evidence>
<dbReference type="AlphaFoldDB" id="A0AAV5N001"/>
<dbReference type="SUPFAM" id="SSF160272">
    <property type="entry name" value="Shew3726-like"/>
    <property type="match status" value="1"/>
</dbReference>
<dbReference type="EMBL" id="BRLH01000003">
    <property type="protein sequence ID" value="GKX55440.1"/>
    <property type="molecule type" value="Genomic_DNA"/>
</dbReference>
<protein>
    <recommendedName>
        <fullName evidence="3">DUF1488 domain-containing protein</fullName>
    </recommendedName>
</protein>
<organism evidence="1 2">
    <name type="scientific">Leminorella grimontii</name>
    <dbReference type="NCBI Taxonomy" id="82981"/>
    <lineage>
        <taxon>Bacteria</taxon>
        <taxon>Pseudomonadati</taxon>
        <taxon>Pseudomonadota</taxon>
        <taxon>Gammaproteobacteria</taxon>
        <taxon>Enterobacterales</taxon>
        <taxon>Budviciaceae</taxon>
        <taxon>Leminorella</taxon>
    </lineage>
</organism>
<reference evidence="1" key="1">
    <citation type="submission" date="2022-06" db="EMBL/GenBank/DDBJ databases">
        <title>Draft genome sequences of Leminorella grimontii str. JCM5902.</title>
        <authorList>
            <person name="Wakabayashi Y."/>
            <person name="Kojima K."/>
        </authorList>
    </citation>
    <scope>NUCLEOTIDE SEQUENCE</scope>
    <source>
        <strain evidence="1">JCM 5902</strain>
    </source>
</reference>
<dbReference type="Pfam" id="PF07369">
    <property type="entry name" value="DUF1488"/>
    <property type="match status" value="1"/>
</dbReference>
<dbReference type="InterPro" id="IPR009962">
    <property type="entry name" value="DUF1488"/>
</dbReference>
<dbReference type="Proteomes" id="UP001058124">
    <property type="component" value="Unassembled WGS sequence"/>
</dbReference>
<comment type="caution">
    <text evidence="1">The sequence shown here is derived from an EMBL/GenBank/DDBJ whole genome shotgun (WGS) entry which is preliminary data.</text>
</comment>
<accession>A0AAV5N001</accession>
<evidence type="ECO:0000313" key="1">
    <source>
        <dbReference type="EMBL" id="GKX55440.1"/>
    </source>
</evidence>
<sequence length="85" mass="9955">MNQAILFSEGERWDENYSGVYVVAFVSGFQINCCVTRRFLMQRFADAGDPESCLSLFKRHRWDLEEELVARIEDQDFNADGWIVI</sequence>
<dbReference type="InterPro" id="IPR036692">
    <property type="entry name" value="Shew3726-like_sf"/>
</dbReference>
<name>A0AAV5N001_9GAMM</name>
<evidence type="ECO:0000313" key="2">
    <source>
        <dbReference type="Proteomes" id="UP001058124"/>
    </source>
</evidence>
<gene>
    <name evidence="1" type="primary">yrdB</name>
    <name evidence="1" type="ORF">SOASR030_15520</name>
</gene>